<dbReference type="GO" id="GO:0008236">
    <property type="term" value="F:serine-type peptidase activity"/>
    <property type="evidence" value="ECO:0007669"/>
    <property type="project" value="InterPro"/>
</dbReference>
<organism evidence="3">
    <name type="scientific">uncultured marine bacterium HF4000_APKG2098</name>
    <dbReference type="NCBI Taxonomy" id="455614"/>
    <lineage>
        <taxon>Bacteria</taxon>
        <taxon>environmental samples</taxon>
    </lineage>
</organism>
<dbReference type="Gene3D" id="3.40.50.1820">
    <property type="entry name" value="alpha/beta hydrolase"/>
    <property type="match status" value="1"/>
</dbReference>
<proteinExistence type="predicted"/>
<evidence type="ECO:0000256" key="1">
    <source>
        <dbReference type="SAM" id="Phobius"/>
    </source>
</evidence>
<dbReference type="GO" id="GO:0006508">
    <property type="term" value="P:proteolysis"/>
    <property type="evidence" value="ECO:0007669"/>
    <property type="project" value="InterPro"/>
</dbReference>
<evidence type="ECO:0000313" key="3">
    <source>
        <dbReference type="EMBL" id="ABZ10364.1"/>
    </source>
</evidence>
<dbReference type="Pfam" id="PF00326">
    <property type="entry name" value="Peptidase_S9"/>
    <property type="match status" value="1"/>
</dbReference>
<protein>
    <submittedName>
        <fullName evidence="3">Putative Prolyl oligopeptidase family protein</fullName>
    </submittedName>
</protein>
<feature type="transmembrane region" description="Helical" evidence="1">
    <location>
        <begin position="6"/>
        <end position="25"/>
    </location>
</feature>
<evidence type="ECO:0000259" key="2">
    <source>
        <dbReference type="Pfam" id="PF00326"/>
    </source>
</evidence>
<dbReference type="AlphaFoldDB" id="B3TCQ5"/>
<dbReference type="SUPFAM" id="SSF53474">
    <property type="entry name" value="alpha/beta-Hydrolases"/>
    <property type="match status" value="1"/>
</dbReference>
<name>B3TCQ5_9BACT</name>
<sequence>MNYFTTIILAFLSFYILLLIITFFFQSNLIYHPSGNNYLKDQVTNEPTEIEKVKITTVDNIDLVAWFYNKDIEKFKTILFFHGNAGSLDNRTYKLNHFKDLNVNFLIIAWRGFSGNAGKPNEVGLYNDAASAIKWLKSKGVTEKNIILYGESLGTGVAVEVAQNKNYAGVILESPFTSMVNIGKKHYPFFPVSLLLKDKFESYKKINNIFVPVLIMHGKVDKIVPYDMGKKMYELANEPKFFYSQDYGDHMIEYDEKLLSALKKVYTKLKLSHNLNNLITQLKIILTA</sequence>
<accession>B3TCQ5</accession>
<keyword evidence="1" id="KW-1133">Transmembrane helix</keyword>
<dbReference type="InterPro" id="IPR001375">
    <property type="entry name" value="Peptidase_S9_cat"/>
</dbReference>
<feature type="domain" description="Peptidase S9 prolyl oligopeptidase catalytic" evidence="2">
    <location>
        <begin position="125"/>
        <end position="234"/>
    </location>
</feature>
<keyword evidence="1" id="KW-0812">Transmembrane</keyword>
<dbReference type="EMBL" id="EU016673">
    <property type="protein sequence ID" value="ABZ10364.1"/>
    <property type="molecule type" value="Genomic_DNA"/>
</dbReference>
<dbReference type="PANTHER" id="PTHR12277:SF81">
    <property type="entry name" value="PROTEIN ABHD13"/>
    <property type="match status" value="1"/>
</dbReference>
<dbReference type="InterPro" id="IPR029058">
    <property type="entry name" value="AB_hydrolase_fold"/>
</dbReference>
<reference evidence="3" key="1">
    <citation type="journal article" date="2008" name="ISME J.">
        <title>Genomic patterns of recombination, clonal divergence and environment in marine microbial populations.</title>
        <authorList>
            <person name="Konstantinidis K.T."/>
            <person name="Delong E.F."/>
        </authorList>
    </citation>
    <scope>NUCLEOTIDE SEQUENCE</scope>
</reference>
<dbReference type="PANTHER" id="PTHR12277">
    <property type="entry name" value="ALPHA/BETA HYDROLASE DOMAIN-CONTAINING PROTEIN"/>
    <property type="match status" value="1"/>
</dbReference>
<gene>
    <name evidence="3" type="ORF">ALOHA_HF4000APKG2098ctg22</name>
</gene>
<keyword evidence="1" id="KW-0472">Membrane</keyword>